<accession>A0A101J9U6</accession>
<sequence>MAVVSVRGGIDASTASVMRDVLSWAVGSYQRVVVDLSRAAHLDRSGLGVLIAAQDSANSRAVQLCFTAPSPLLLAALCELRATETLVPVTAGVSRAPSVSRPATTFTLPGPGRSVLAFEGF</sequence>
<feature type="domain" description="STAS" evidence="1">
    <location>
        <begin position="1"/>
        <end position="77"/>
    </location>
</feature>
<evidence type="ECO:0000313" key="3">
    <source>
        <dbReference type="Proteomes" id="UP000053244"/>
    </source>
</evidence>
<organism evidence="2 3">
    <name type="scientific">Actinoplanes awajinensis subsp. mycoplanecinus</name>
    <dbReference type="NCBI Taxonomy" id="135947"/>
    <lineage>
        <taxon>Bacteria</taxon>
        <taxon>Bacillati</taxon>
        <taxon>Actinomycetota</taxon>
        <taxon>Actinomycetes</taxon>
        <taxon>Micromonosporales</taxon>
        <taxon>Micromonosporaceae</taxon>
        <taxon>Actinoplanes</taxon>
    </lineage>
</organism>
<protein>
    <recommendedName>
        <fullName evidence="1">STAS domain-containing protein</fullName>
    </recommendedName>
</protein>
<dbReference type="AlphaFoldDB" id="A0A101J9U6"/>
<dbReference type="EMBL" id="LLZH01000337">
    <property type="protein sequence ID" value="KUL22821.1"/>
    <property type="molecule type" value="Genomic_DNA"/>
</dbReference>
<dbReference type="CDD" id="cd07043">
    <property type="entry name" value="STAS_anti-anti-sigma_factors"/>
    <property type="match status" value="1"/>
</dbReference>
<dbReference type="Gene3D" id="3.30.750.24">
    <property type="entry name" value="STAS domain"/>
    <property type="match status" value="1"/>
</dbReference>
<dbReference type="SUPFAM" id="SSF52091">
    <property type="entry name" value="SpoIIaa-like"/>
    <property type="match status" value="1"/>
</dbReference>
<dbReference type="PROSITE" id="PS50801">
    <property type="entry name" value="STAS"/>
    <property type="match status" value="1"/>
</dbReference>
<proteinExistence type="predicted"/>
<dbReference type="InterPro" id="IPR036513">
    <property type="entry name" value="STAS_dom_sf"/>
</dbReference>
<reference evidence="2 3" key="1">
    <citation type="submission" date="2015-10" db="EMBL/GenBank/DDBJ databases">
        <authorList>
            <person name="Gilbert D.G."/>
        </authorList>
    </citation>
    <scope>NUCLEOTIDE SEQUENCE [LARGE SCALE GENOMIC DNA]</scope>
    <source>
        <strain evidence="2 3">NRRL B-16712</strain>
    </source>
</reference>
<evidence type="ECO:0000259" key="1">
    <source>
        <dbReference type="PROSITE" id="PS50801"/>
    </source>
</evidence>
<comment type="caution">
    <text evidence="2">The sequence shown here is derived from an EMBL/GenBank/DDBJ whole genome shotgun (WGS) entry which is preliminary data.</text>
</comment>
<dbReference type="Proteomes" id="UP000053244">
    <property type="component" value="Unassembled WGS sequence"/>
</dbReference>
<evidence type="ECO:0000313" key="2">
    <source>
        <dbReference type="EMBL" id="KUL22821.1"/>
    </source>
</evidence>
<gene>
    <name evidence="2" type="ORF">ADL15_47395</name>
</gene>
<dbReference type="InterPro" id="IPR002645">
    <property type="entry name" value="STAS_dom"/>
</dbReference>
<name>A0A101J9U6_9ACTN</name>
<keyword evidence="3" id="KW-1185">Reference proteome</keyword>
<dbReference type="Pfam" id="PF01740">
    <property type="entry name" value="STAS"/>
    <property type="match status" value="1"/>
</dbReference>